<keyword evidence="2 3" id="KW-0175">Coiled coil</keyword>
<dbReference type="Gene3D" id="2.40.420.20">
    <property type="match status" value="1"/>
</dbReference>
<dbReference type="Gene3D" id="2.40.30.170">
    <property type="match status" value="1"/>
</dbReference>
<keyword evidence="6" id="KW-1185">Reference proteome</keyword>
<dbReference type="OrthoDB" id="9791520at2"/>
<evidence type="ECO:0000256" key="1">
    <source>
        <dbReference type="ARBA" id="ARBA00004196"/>
    </source>
</evidence>
<organism evidence="5 6">
    <name type="scientific">Stieleria varia</name>
    <dbReference type="NCBI Taxonomy" id="2528005"/>
    <lineage>
        <taxon>Bacteria</taxon>
        <taxon>Pseudomonadati</taxon>
        <taxon>Planctomycetota</taxon>
        <taxon>Planctomycetia</taxon>
        <taxon>Pirellulales</taxon>
        <taxon>Pirellulaceae</taxon>
        <taxon>Stieleria</taxon>
    </lineage>
</organism>
<proteinExistence type="predicted"/>
<feature type="domain" description="YknX-like C-terminal permuted SH3-like" evidence="4">
    <location>
        <begin position="339"/>
        <end position="400"/>
    </location>
</feature>
<dbReference type="EMBL" id="SJPN01000016">
    <property type="protein sequence ID" value="TWT91490.1"/>
    <property type="molecule type" value="Genomic_DNA"/>
</dbReference>
<dbReference type="Gene3D" id="2.40.50.100">
    <property type="match status" value="1"/>
</dbReference>
<dbReference type="GO" id="GO:0030313">
    <property type="term" value="C:cell envelope"/>
    <property type="evidence" value="ECO:0007669"/>
    <property type="project" value="UniProtKB-SubCell"/>
</dbReference>
<dbReference type="InterPro" id="IPR058637">
    <property type="entry name" value="YknX-like_C"/>
</dbReference>
<dbReference type="PANTHER" id="PTHR32347:SF29">
    <property type="entry name" value="UPF0194 MEMBRANE PROTEIN YBHG"/>
    <property type="match status" value="1"/>
</dbReference>
<protein>
    <submittedName>
        <fullName evidence="5">Macrolide export protein MacA</fullName>
    </submittedName>
</protein>
<name>A0A5C5ZWF5_9BACT</name>
<dbReference type="Proteomes" id="UP000320176">
    <property type="component" value="Unassembled WGS sequence"/>
</dbReference>
<dbReference type="RefSeq" id="WP_146523478.1">
    <property type="nucleotide sequence ID" value="NZ_CP151726.1"/>
</dbReference>
<comment type="caution">
    <text evidence="5">The sequence shown here is derived from an EMBL/GenBank/DDBJ whole genome shotgun (WGS) entry which is preliminary data.</text>
</comment>
<evidence type="ECO:0000313" key="5">
    <source>
        <dbReference type="EMBL" id="TWT91490.1"/>
    </source>
</evidence>
<feature type="coiled-coil region" evidence="3">
    <location>
        <begin position="102"/>
        <end position="160"/>
    </location>
</feature>
<comment type="subcellular location">
    <subcellularLocation>
        <location evidence="1">Cell envelope</location>
    </subcellularLocation>
</comment>
<dbReference type="Gene3D" id="1.10.287.470">
    <property type="entry name" value="Helix hairpin bin"/>
    <property type="match status" value="1"/>
</dbReference>
<dbReference type="InterPro" id="IPR050465">
    <property type="entry name" value="UPF0194_transport"/>
</dbReference>
<sequence>MKRVLAKAIRIIPLALLAAAIAYAFIPQPVPVDLVKPVRGSLQITVNDDGETRIREKYIVSAPVTGKLLRVQLDPGDPVERGKTELAQIKPSDPTLLDVRTKAEAQARVRTAEAEILQASAAVQRAEETLKLAVHDNERAKKLQKQNAISKADLDAAESREMIARAELRSAEFAQRVATYEMDQAEVALRYTVPPVDGEATDRLDEDTFRLMSPIDGKVLQVYNEDSVVVTPGMRLLQLGDTKDMEIKVDVLSSDAVQIRPGNAVRIEHWGGEKTLDGTVRLVEPAAFEKISALGVEERRVNVIVDFTSPWKDRETLGDGFRIEAAIVVDETEPISLKIADGTIFREAGQHYVFVVREGRAVKTPIAIGKSNGLETEVLDGLTENDWIIEHPSDIIVDNTRVFEPQDH</sequence>
<evidence type="ECO:0000256" key="2">
    <source>
        <dbReference type="ARBA" id="ARBA00023054"/>
    </source>
</evidence>
<gene>
    <name evidence="5" type="primary">macA_7</name>
    <name evidence="5" type="ORF">Pla52n_65810</name>
</gene>
<evidence type="ECO:0000256" key="3">
    <source>
        <dbReference type="SAM" id="Coils"/>
    </source>
</evidence>
<accession>A0A5C5ZWF5</accession>
<dbReference type="Pfam" id="PF25989">
    <property type="entry name" value="YknX_C"/>
    <property type="match status" value="1"/>
</dbReference>
<evidence type="ECO:0000313" key="6">
    <source>
        <dbReference type="Proteomes" id="UP000320176"/>
    </source>
</evidence>
<dbReference type="AlphaFoldDB" id="A0A5C5ZWF5"/>
<dbReference type="PANTHER" id="PTHR32347">
    <property type="entry name" value="EFFLUX SYSTEM COMPONENT YKNX-RELATED"/>
    <property type="match status" value="1"/>
</dbReference>
<evidence type="ECO:0000259" key="4">
    <source>
        <dbReference type="Pfam" id="PF25989"/>
    </source>
</evidence>
<reference evidence="5 6" key="1">
    <citation type="submission" date="2019-02" db="EMBL/GenBank/DDBJ databases">
        <title>Deep-cultivation of Planctomycetes and their phenomic and genomic characterization uncovers novel biology.</title>
        <authorList>
            <person name="Wiegand S."/>
            <person name="Jogler M."/>
            <person name="Boedeker C."/>
            <person name="Pinto D."/>
            <person name="Vollmers J."/>
            <person name="Rivas-Marin E."/>
            <person name="Kohn T."/>
            <person name="Peeters S.H."/>
            <person name="Heuer A."/>
            <person name="Rast P."/>
            <person name="Oberbeckmann S."/>
            <person name="Bunk B."/>
            <person name="Jeske O."/>
            <person name="Meyerdierks A."/>
            <person name="Storesund J.E."/>
            <person name="Kallscheuer N."/>
            <person name="Luecker S."/>
            <person name="Lage O.M."/>
            <person name="Pohl T."/>
            <person name="Merkel B.J."/>
            <person name="Hornburger P."/>
            <person name="Mueller R.-W."/>
            <person name="Bruemmer F."/>
            <person name="Labrenz M."/>
            <person name="Spormann A.M."/>
            <person name="Op Den Camp H."/>
            <person name="Overmann J."/>
            <person name="Amann R."/>
            <person name="Jetten M.S.M."/>
            <person name="Mascher T."/>
            <person name="Medema M.H."/>
            <person name="Devos D.P."/>
            <person name="Kaster A.-K."/>
            <person name="Ovreas L."/>
            <person name="Rohde M."/>
            <person name="Galperin M.Y."/>
            <person name="Jogler C."/>
        </authorList>
    </citation>
    <scope>NUCLEOTIDE SEQUENCE [LARGE SCALE GENOMIC DNA]</scope>
    <source>
        <strain evidence="5 6">Pla52n</strain>
    </source>
</reference>